<evidence type="ECO:0000256" key="1">
    <source>
        <dbReference type="ARBA" id="ARBA00001195"/>
    </source>
</evidence>
<dbReference type="GO" id="GO:0004435">
    <property type="term" value="F:phosphatidylinositol-4,5-bisphosphate phospholipase C activity"/>
    <property type="evidence" value="ECO:0007669"/>
    <property type="project" value="UniProtKB-EC"/>
</dbReference>
<evidence type="ECO:0000259" key="7">
    <source>
        <dbReference type="PROSITE" id="PS50008"/>
    </source>
</evidence>
<dbReference type="InterPro" id="IPR035892">
    <property type="entry name" value="C2_domain_sf"/>
</dbReference>
<dbReference type="PANTHER" id="PTHR10336:SF204">
    <property type="entry name" value="PHOSPHOINOSITIDE PHOSPHOLIPASE C 4-RELATED"/>
    <property type="match status" value="1"/>
</dbReference>
<dbReference type="SUPFAM" id="SSF47473">
    <property type="entry name" value="EF-hand"/>
    <property type="match status" value="1"/>
</dbReference>
<dbReference type="Gene3D" id="1.10.238.10">
    <property type="entry name" value="EF-hand"/>
    <property type="match status" value="1"/>
</dbReference>
<dbReference type="GO" id="GO:0016042">
    <property type="term" value="P:lipid catabolic process"/>
    <property type="evidence" value="ECO:0007669"/>
    <property type="project" value="UniProtKB-KW"/>
</dbReference>
<feature type="domain" description="PI-PLC Y-box" evidence="7">
    <location>
        <begin position="275"/>
        <end position="388"/>
    </location>
</feature>
<dbReference type="SUPFAM" id="SSF49562">
    <property type="entry name" value="C2 domain (Calcium/lipid-binding domain, CaLB)"/>
    <property type="match status" value="1"/>
</dbReference>
<comment type="caution">
    <text evidence="8">The sequence shown here is derived from an EMBL/GenBank/DDBJ whole genome shotgun (WGS) entry which is preliminary data.</text>
</comment>
<sequence>MRGLLLRHGNPQPPSPTSVLPPDVDSLFCRFSWNGRMHASHFCKFLNEIQHEVNVSETHASELMKSFKDCLPGPQFTIKHFHTYLFDTQLNSPIHNQVHQDMSLPLSHYYIFTGHNSYLTGNQLNSKSSADAIIKALQRGIRAVELDLWPGSHGRIEVFHGRTLTSAVKFEVCLNAIKQNAFIKSQYPVIITLEDHLPEELQAKAAKIIKEVFGSHLYKPPLSHDQKAFPSPEELKNKIIISTKPPWKDSDEDSDNVDSPLTDEVGCNTSKEYMDIIAIRQGRKCKSLSDALRVEEHAKRVSLSEQKFSKIASSDPLSVVKFTKDNILRIYPRGSRIDSSNYDPMKAFLLGAQMVALNTQGHGKRLWVAQGFFKANGGCSYVKKPEFVVSGESASLFSLYNSKNSNLEVKQTLKVKVCMGCGWYEELGKHSFDKSSPPDLSAKVEIAGVGADKEVKRTAMKKDEWEPIWNEEFEFKLRAPELAILRIKVNEHNKTKNVFAGQAYLPVSELKPGYRVVNLCDKKGREWKKVKVLFRFSLSCLSSSGEVIGCR</sequence>
<dbReference type="Gene3D" id="2.60.40.150">
    <property type="entry name" value="C2 domain"/>
    <property type="match status" value="1"/>
</dbReference>
<proteinExistence type="predicted"/>
<dbReference type="InterPro" id="IPR000909">
    <property type="entry name" value="PLipase_C_PInositol-sp_X_dom"/>
</dbReference>
<dbReference type="Pfam" id="PF00387">
    <property type="entry name" value="PI-PLC-Y"/>
    <property type="match status" value="1"/>
</dbReference>
<dbReference type="PROSITE" id="PS50007">
    <property type="entry name" value="PIPLC_X_DOMAIN"/>
    <property type="match status" value="1"/>
</dbReference>
<organism evidence="8 9">
    <name type="scientific">Ceratopteris richardii</name>
    <name type="common">Triangle waterfern</name>
    <dbReference type="NCBI Taxonomy" id="49495"/>
    <lineage>
        <taxon>Eukaryota</taxon>
        <taxon>Viridiplantae</taxon>
        <taxon>Streptophyta</taxon>
        <taxon>Embryophyta</taxon>
        <taxon>Tracheophyta</taxon>
        <taxon>Polypodiopsida</taxon>
        <taxon>Polypodiidae</taxon>
        <taxon>Polypodiales</taxon>
        <taxon>Pteridineae</taxon>
        <taxon>Pteridaceae</taxon>
        <taxon>Parkerioideae</taxon>
        <taxon>Ceratopteris</taxon>
    </lineage>
</organism>
<dbReference type="GO" id="GO:0051209">
    <property type="term" value="P:release of sequestered calcium ion into cytosol"/>
    <property type="evidence" value="ECO:0007669"/>
    <property type="project" value="TreeGrafter"/>
</dbReference>
<dbReference type="SMART" id="SM00149">
    <property type="entry name" value="PLCYc"/>
    <property type="match status" value="1"/>
</dbReference>
<keyword evidence="4" id="KW-0443">Lipid metabolism</keyword>
<dbReference type="Pfam" id="PF00388">
    <property type="entry name" value="PI-PLC-X"/>
    <property type="match status" value="1"/>
</dbReference>
<dbReference type="SMART" id="SM00148">
    <property type="entry name" value="PLCXc"/>
    <property type="match status" value="1"/>
</dbReference>
<reference evidence="8" key="1">
    <citation type="submission" date="2021-08" db="EMBL/GenBank/DDBJ databases">
        <title>WGS assembly of Ceratopteris richardii.</title>
        <authorList>
            <person name="Marchant D.B."/>
            <person name="Chen G."/>
            <person name="Jenkins J."/>
            <person name="Shu S."/>
            <person name="Leebens-Mack J."/>
            <person name="Grimwood J."/>
            <person name="Schmutz J."/>
            <person name="Soltis P."/>
            <person name="Soltis D."/>
            <person name="Chen Z.-H."/>
        </authorList>
    </citation>
    <scope>NUCLEOTIDE SEQUENCE</scope>
    <source>
        <strain evidence="8">Whitten #5841</strain>
        <tissue evidence="8">Leaf</tissue>
    </source>
</reference>
<keyword evidence="4" id="KW-0378">Hydrolase</keyword>
<dbReference type="OrthoDB" id="269822at2759"/>
<comment type="subcellular location">
    <subcellularLocation>
        <location evidence="2">Cell membrane</location>
        <topology evidence="2">Peripheral membrane protein</topology>
    </subcellularLocation>
</comment>
<evidence type="ECO:0000256" key="4">
    <source>
        <dbReference type="RuleBase" id="RU361133"/>
    </source>
</evidence>
<dbReference type="InterPro" id="IPR011992">
    <property type="entry name" value="EF-hand-dom_pair"/>
</dbReference>
<dbReference type="CDD" id="cd00275">
    <property type="entry name" value="C2_PLC_like"/>
    <property type="match status" value="1"/>
</dbReference>
<name>A0A8T2SAY3_CERRI</name>
<dbReference type="PANTHER" id="PTHR10336">
    <property type="entry name" value="PHOSPHOINOSITIDE-SPECIFIC PHOSPHOLIPASE C FAMILY PROTEIN"/>
    <property type="match status" value="1"/>
</dbReference>
<accession>A0A8T2SAY3</accession>
<dbReference type="SMART" id="SM00239">
    <property type="entry name" value="C2"/>
    <property type="match status" value="1"/>
</dbReference>
<dbReference type="AlphaFoldDB" id="A0A8T2SAY3"/>
<dbReference type="InterPro" id="IPR017946">
    <property type="entry name" value="PLC-like_Pdiesterase_TIM-brl"/>
</dbReference>
<evidence type="ECO:0000256" key="5">
    <source>
        <dbReference type="SAM" id="MobiDB-lite"/>
    </source>
</evidence>
<dbReference type="PROSITE" id="PS50004">
    <property type="entry name" value="C2"/>
    <property type="match status" value="1"/>
</dbReference>
<dbReference type="InterPro" id="IPR001711">
    <property type="entry name" value="PLipase_C_Pinositol-sp_Y"/>
</dbReference>
<feature type="domain" description="C2" evidence="6">
    <location>
        <begin position="391"/>
        <end position="521"/>
    </location>
</feature>
<dbReference type="Proteomes" id="UP000825935">
    <property type="component" value="Chromosome 21"/>
</dbReference>
<keyword evidence="4" id="KW-0442">Lipid degradation</keyword>
<comment type="catalytic activity">
    <reaction evidence="1 4">
        <text>a 1,2-diacyl-sn-glycero-3-phospho-(1D-myo-inositol-4,5-bisphosphate) + H2O = 1D-myo-inositol 1,4,5-trisphosphate + a 1,2-diacyl-sn-glycerol + H(+)</text>
        <dbReference type="Rhea" id="RHEA:33179"/>
        <dbReference type="ChEBI" id="CHEBI:15377"/>
        <dbReference type="ChEBI" id="CHEBI:15378"/>
        <dbReference type="ChEBI" id="CHEBI:17815"/>
        <dbReference type="ChEBI" id="CHEBI:58456"/>
        <dbReference type="ChEBI" id="CHEBI:203600"/>
        <dbReference type="EC" id="3.1.4.11"/>
    </reaction>
</comment>
<dbReference type="SUPFAM" id="SSF51695">
    <property type="entry name" value="PLC-like phosphodiesterases"/>
    <property type="match status" value="1"/>
</dbReference>
<feature type="region of interest" description="Disordered" evidence="5">
    <location>
        <begin position="244"/>
        <end position="263"/>
    </location>
</feature>
<dbReference type="PROSITE" id="PS50008">
    <property type="entry name" value="PIPLC_Y_DOMAIN"/>
    <property type="match status" value="1"/>
</dbReference>
<gene>
    <name evidence="8" type="ORF">KP509_21G011800</name>
</gene>
<protein>
    <recommendedName>
        <fullName evidence="4">Phosphoinositide phospholipase C</fullName>
        <ecNumber evidence="4">3.1.4.11</ecNumber>
    </recommendedName>
</protein>
<dbReference type="EC" id="3.1.4.11" evidence="4"/>
<dbReference type="GO" id="GO:0005886">
    <property type="term" value="C:plasma membrane"/>
    <property type="evidence" value="ECO:0007669"/>
    <property type="project" value="UniProtKB-SubCell"/>
</dbReference>
<evidence type="ECO:0000256" key="2">
    <source>
        <dbReference type="ARBA" id="ARBA00004202"/>
    </source>
</evidence>
<dbReference type="OMA" id="DAWDNDE"/>
<evidence type="ECO:0000256" key="3">
    <source>
        <dbReference type="ARBA" id="ARBA00023224"/>
    </source>
</evidence>
<evidence type="ECO:0000313" key="9">
    <source>
        <dbReference type="Proteomes" id="UP000825935"/>
    </source>
</evidence>
<dbReference type="Pfam" id="PF00168">
    <property type="entry name" value="C2"/>
    <property type="match status" value="1"/>
</dbReference>
<evidence type="ECO:0000259" key="6">
    <source>
        <dbReference type="PROSITE" id="PS50004"/>
    </source>
</evidence>
<dbReference type="GO" id="GO:0048015">
    <property type="term" value="P:phosphatidylinositol-mediated signaling"/>
    <property type="evidence" value="ECO:0007669"/>
    <property type="project" value="TreeGrafter"/>
</dbReference>
<keyword evidence="9" id="KW-1185">Reference proteome</keyword>
<dbReference type="InterPro" id="IPR001192">
    <property type="entry name" value="PI-PLC_fam"/>
</dbReference>
<dbReference type="EMBL" id="CM035426">
    <property type="protein sequence ID" value="KAH7314627.1"/>
    <property type="molecule type" value="Genomic_DNA"/>
</dbReference>
<dbReference type="PRINTS" id="PR00390">
    <property type="entry name" value="PHPHLIPASEC"/>
</dbReference>
<dbReference type="InterPro" id="IPR000008">
    <property type="entry name" value="C2_dom"/>
</dbReference>
<dbReference type="Gene3D" id="3.20.20.190">
    <property type="entry name" value="Phosphatidylinositol (PI) phosphodiesterase"/>
    <property type="match status" value="1"/>
</dbReference>
<keyword evidence="3" id="KW-0807">Transducer</keyword>
<evidence type="ECO:0000313" key="8">
    <source>
        <dbReference type="EMBL" id="KAH7314627.1"/>
    </source>
</evidence>